<dbReference type="Gene3D" id="3.10.450.50">
    <property type="match status" value="1"/>
</dbReference>
<dbReference type="PANTHER" id="PTHR36573">
    <property type="entry name" value="INTERMEMBRANE PHOSPHOLIPID TRANSPORT SYSTEM BINDING PROTEIN MLAC"/>
    <property type="match status" value="1"/>
</dbReference>
<evidence type="ECO:0000313" key="2">
    <source>
        <dbReference type="EMBL" id="TYP83748.1"/>
    </source>
</evidence>
<dbReference type="Pfam" id="PF05494">
    <property type="entry name" value="MlaC"/>
    <property type="match status" value="1"/>
</dbReference>
<dbReference type="KEGG" id="nco:AAW31_13795"/>
<reference evidence="3" key="1">
    <citation type="submission" date="2015-05" db="EMBL/GenBank/DDBJ databases">
        <title>Draft genome of Nitrosomonas communis strain Nm2.</title>
        <authorList>
            <person name="Kozlowski J.A."/>
            <person name="Kits K.D."/>
            <person name="Stein L.Y."/>
        </authorList>
    </citation>
    <scope>NUCLEOTIDE SEQUENCE [LARGE SCALE GENOMIC DNA]</scope>
    <source>
        <strain evidence="3">Nm2</strain>
    </source>
</reference>
<protein>
    <submittedName>
        <fullName evidence="2">Phospholipid transport system substrate-binding protein</fullName>
    </submittedName>
</protein>
<keyword evidence="3" id="KW-1185">Reference proteome</keyword>
<evidence type="ECO:0000313" key="4">
    <source>
        <dbReference type="Proteomes" id="UP000324176"/>
    </source>
</evidence>
<gene>
    <name evidence="1" type="ORF">AAW31_13795</name>
    <name evidence="2" type="ORF">BCL69_104222</name>
</gene>
<dbReference type="Proteomes" id="UP000034156">
    <property type="component" value="Chromosome"/>
</dbReference>
<dbReference type="OrthoDB" id="9798905at2"/>
<dbReference type="Gene3D" id="1.10.10.640">
    <property type="entry name" value="phospholipid-binding protein"/>
    <property type="match status" value="1"/>
</dbReference>
<dbReference type="PATRIC" id="fig|44574.3.peg.3350"/>
<evidence type="ECO:0000313" key="1">
    <source>
        <dbReference type="EMBL" id="AKH38633.1"/>
    </source>
</evidence>
<reference evidence="1 3" key="2">
    <citation type="journal article" date="2016" name="Genome Announc.">
        <title>Genome Sequence of Nitrosomonas communis Strain Nm2, a Mesophilic Ammonia-Oxidizing Bacterium Isolated from Mediterranean Soil.</title>
        <authorList>
            <person name="Kozlowski J.A."/>
            <person name="Kits K.D."/>
            <person name="Stein L.Y."/>
        </authorList>
    </citation>
    <scope>NUCLEOTIDE SEQUENCE [LARGE SCALE GENOMIC DNA]</scope>
    <source>
        <strain evidence="1 3">Nm2</strain>
    </source>
</reference>
<dbReference type="AlphaFoldDB" id="A0A0F7KHM9"/>
<name>A0A0F7KHM9_9PROT</name>
<reference evidence="2 4" key="3">
    <citation type="submission" date="2019-07" db="EMBL/GenBank/DDBJ databases">
        <title>Active sludge and wastewater microbial communities from Klosterneuburg, Austria.</title>
        <authorList>
            <person name="Wagner M."/>
        </authorList>
    </citation>
    <scope>NUCLEOTIDE SEQUENCE [LARGE SCALE GENOMIC DNA]</scope>
    <source>
        <strain evidence="2 4">Nm2</strain>
    </source>
</reference>
<dbReference type="PANTHER" id="PTHR36573:SF1">
    <property type="entry name" value="INTERMEMBRANE PHOSPHOLIPID TRANSPORT SYSTEM BINDING PROTEIN MLAC"/>
    <property type="match status" value="1"/>
</dbReference>
<sequence>MKALFQKIIILVTCFLLIVPVSAKEIPPDQLVRNTVDEVITILKQDDGIKKGQKDRVLDLIETKILPHFNFTRMTQLAMGKNWSKVEAQQRKELVGEFQTLLVRTYSNALTNYRDEVIEVTPLASQPDTKTTTVKTRVIQGRGREPVPIDYSMEKTSNGWKVYDVTVAGVSLVTNYRSTFNSEIKKAGVEGLIASLTKKNKSLEGQ</sequence>
<accession>A0A0F7KHM9</accession>
<dbReference type="Proteomes" id="UP000324176">
    <property type="component" value="Unassembled WGS sequence"/>
</dbReference>
<dbReference type="EMBL" id="VNHT01000042">
    <property type="protein sequence ID" value="TYP83748.1"/>
    <property type="molecule type" value="Genomic_DNA"/>
</dbReference>
<dbReference type="RefSeq" id="WP_046850670.1">
    <property type="nucleotide sequence ID" value="NZ_CP011451.1"/>
</dbReference>
<dbReference type="InterPro" id="IPR008869">
    <property type="entry name" value="MlaC/ttg2D"/>
</dbReference>
<proteinExistence type="predicted"/>
<dbReference type="EMBL" id="CP011451">
    <property type="protein sequence ID" value="AKH38633.1"/>
    <property type="molecule type" value="Genomic_DNA"/>
</dbReference>
<evidence type="ECO:0000313" key="3">
    <source>
        <dbReference type="Proteomes" id="UP000034156"/>
    </source>
</evidence>
<organism evidence="1 3">
    <name type="scientific">Nitrosomonas communis</name>
    <dbReference type="NCBI Taxonomy" id="44574"/>
    <lineage>
        <taxon>Bacteria</taxon>
        <taxon>Pseudomonadati</taxon>
        <taxon>Pseudomonadota</taxon>
        <taxon>Betaproteobacteria</taxon>
        <taxon>Nitrosomonadales</taxon>
        <taxon>Nitrosomonadaceae</taxon>
        <taxon>Nitrosomonas</taxon>
    </lineage>
</organism>
<dbReference type="PIRSF" id="PIRSF004649">
    <property type="entry name" value="MlaC"/>
    <property type="match status" value="1"/>
</dbReference>